<evidence type="ECO:0000313" key="2">
    <source>
        <dbReference type="Proteomes" id="UP000464374"/>
    </source>
</evidence>
<dbReference type="SUPFAM" id="SSF55874">
    <property type="entry name" value="ATPase domain of HSP90 chaperone/DNA topoisomerase II/histidine kinase"/>
    <property type="match status" value="1"/>
</dbReference>
<name>A0A6P1Y129_9SPIR</name>
<dbReference type="Gene3D" id="3.30.565.10">
    <property type="entry name" value="Histidine kinase-like ATPase, C-terminal domain"/>
    <property type="match status" value="1"/>
</dbReference>
<dbReference type="EMBL" id="CP048020">
    <property type="protein sequence ID" value="QHX42923.1"/>
    <property type="molecule type" value="Genomic_DNA"/>
</dbReference>
<reference evidence="1 2" key="1">
    <citation type="submission" date="2020-01" db="EMBL/GenBank/DDBJ databases">
        <title>Complete genome sequence of a human oral phylogroup 1 Treponema sp. strain ATCC 700766, originally isolated from periodontitis dental plaque.</title>
        <authorList>
            <person name="Chan Y."/>
            <person name="Huo Y.-B."/>
            <person name="Yu X.-L."/>
            <person name="Zeng H."/>
            <person name="Leung W.-K."/>
            <person name="Watt R.M."/>
        </authorList>
    </citation>
    <scope>NUCLEOTIDE SEQUENCE [LARGE SCALE GENOMIC DNA]</scope>
    <source>
        <strain evidence="1 2">OMZ 804</strain>
    </source>
</reference>
<protein>
    <submittedName>
        <fullName evidence="1">Uncharacterized protein</fullName>
    </submittedName>
</protein>
<dbReference type="Proteomes" id="UP000464374">
    <property type="component" value="Chromosome"/>
</dbReference>
<accession>A0A6P1Y129</accession>
<sequence>MNINLRKSPIPTISITIVDNGEGVCFDDVEHKLFDIGTVSKATGKGIGRFAAFQIGKTVSIETVGEKNGKKTKTAFTLNSKTISTSHTKDYPINIDNEPSTSNTYYKVIIQDLYTADEITENPKRKISKQLLLENIHRELFLCYSDLILQSAIHIFVNNREVLTKDFLIEPAEHKTFICKVDGHDITGDLTFIHYISNKQKIRSIYRTENNGIKSQIYTESLSLDLPNDDGWNILVDADVLDATTGLFRNLDTELDEGAKNFKQKTNEEIRRYFMEKFPDYYNFSKKLQKDAYYPYRSQEAPSQAHVITFNQIAYYLENEYKLLRKNIDTRKIIYPLINLTIANGDLRTILSYFTNLNPAIIKKFKELLDTVDLENVIEFSTDIAKKTSFLDFLNTIIYSDISKKVKERSELHKIIENNLWLFGEQYVNTLKLFSDKNLQNNLQELRAAYFSYEPTISDENLIECADAKIKDITDLFFFNENIINDTQREIMIVELKAPCCAIGQKELNQVDRYLYDIEQKGCFAKNLNYKIILVSSELRNFAKSKVGQFDKADKHLYTRSQNANISIYVYQWSDIIAENRRRLSFLGNALKVKDTNIQKFIKEKYPDYGIKKAVLLDE</sequence>
<dbReference type="InterPro" id="IPR036890">
    <property type="entry name" value="HATPase_C_sf"/>
</dbReference>
<organism evidence="1 2">
    <name type="scientific">Treponema vincentii</name>
    <dbReference type="NCBI Taxonomy" id="69710"/>
    <lineage>
        <taxon>Bacteria</taxon>
        <taxon>Pseudomonadati</taxon>
        <taxon>Spirochaetota</taxon>
        <taxon>Spirochaetia</taxon>
        <taxon>Spirochaetales</taxon>
        <taxon>Treponemataceae</taxon>
        <taxon>Treponema</taxon>
    </lineage>
</organism>
<dbReference type="RefSeq" id="WP_162663206.1">
    <property type="nucleotide sequence ID" value="NZ_CP048020.1"/>
</dbReference>
<dbReference type="KEGG" id="trz:GWP43_05110"/>
<dbReference type="Pfam" id="PF13589">
    <property type="entry name" value="HATPase_c_3"/>
    <property type="match status" value="1"/>
</dbReference>
<proteinExistence type="predicted"/>
<evidence type="ECO:0000313" key="1">
    <source>
        <dbReference type="EMBL" id="QHX42923.1"/>
    </source>
</evidence>
<dbReference type="AlphaFoldDB" id="A0A6P1Y129"/>
<gene>
    <name evidence="1" type="ORF">GWP43_05110</name>
</gene>